<dbReference type="Pfam" id="PF03932">
    <property type="entry name" value="CutC"/>
    <property type="match status" value="1"/>
</dbReference>
<dbReference type="VEuPathDB" id="TriTrypDB:TcCLB.503449.20"/>
<organism evidence="3 4">
    <name type="scientific">Trypanosoma cruzi</name>
    <dbReference type="NCBI Taxonomy" id="5693"/>
    <lineage>
        <taxon>Eukaryota</taxon>
        <taxon>Discoba</taxon>
        <taxon>Euglenozoa</taxon>
        <taxon>Kinetoplastea</taxon>
        <taxon>Metakinetoplastina</taxon>
        <taxon>Trypanosomatida</taxon>
        <taxon>Trypanosomatidae</taxon>
        <taxon>Trypanosoma</taxon>
        <taxon>Schizotrypanum</taxon>
    </lineage>
</organism>
<dbReference type="SUPFAM" id="SSF110395">
    <property type="entry name" value="CutC-like"/>
    <property type="match status" value="1"/>
</dbReference>
<dbReference type="VEuPathDB" id="TriTrypDB:TCSYLVIO_001568"/>
<dbReference type="Gene3D" id="3.20.20.380">
    <property type="entry name" value="Copper homeostasis (CutC) domain"/>
    <property type="match status" value="1"/>
</dbReference>
<evidence type="ECO:0000256" key="1">
    <source>
        <dbReference type="ARBA" id="ARBA00007768"/>
    </source>
</evidence>
<evidence type="ECO:0000313" key="3">
    <source>
        <dbReference type="EMBL" id="PWU93963.1"/>
    </source>
</evidence>
<dbReference type="VEuPathDB" id="TriTrypDB:TcG_00793"/>
<dbReference type="VEuPathDB" id="TriTrypDB:Tc_MARK_6415"/>
<dbReference type="InterPro" id="IPR036822">
    <property type="entry name" value="CutC-like_dom_sf"/>
</dbReference>
<dbReference type="VEuPathDB" id="TriTrypDB:TCDM_00901"/>
<comment type="caution">
    <text evidence="3">The sequence shown here is derived from an EMBL/GenBank/DDBJ whole genome shotgun (WGS) entry which is preliminary data.</text>
</comment>
<dbReference type="GO" id="GO:0005507">
    <property type="term" value="F:copper ion binding"/>
    <property type="evidence" value="ECO:0007669"/>
    <property type="project" value="TreeGrafter"/>
</dbReference>
<comment type="similarity">
    <text evidence="1">Belongs to the CutC family.</text>
</comment>
<dbReference type="VEuPathDB" id="TriTrypDB:BCY84_02191"/>
<dbReference type="VEuPathDB" id="TriTrypDB:C4B63_28g28"/>
<dbReference type="PANTHER" id="PTHR12598">
    <property type="entry name" value="COPPER HOMEOSTASIS PROTEIN CUTC"/>
    <property type="match status" value="1"/>
</dbReference>
<dbReference type="InterPro" id="IPR005627">
    <property type="entry name" value="CutC-like"/>
</dbReference>
<name>A0A2V2VHY4_TRYCR</name>
<sequence>MILKEFCAEGYERIPEAIAAGAQRVEICARLDVGGVTPSADTIQKTVEYCHSRNAMVMVIIRCREGNFYYSDEEFQVMLKSVILARRLGADGVVFGAIDVLGNVDPRISILLSAAKGMSLTFHMAFDEIPTEKQFQAIDALTAYGFHRILTHGGSASTNIEENLDWLKELVLYAKNRISIMPGGGVTSLNAEKIARDLGVTEVHGTRVVRFV</sequence>
<gene>
    <name evidence="3" type="ORF">C4B63_28g28</name>
</gene>
<proteinExistence type="inferred from homology"/>
<protein>
    <recommendedName>
        <fullName evidence="2">Copper homeostasis protein cutC homolog</fullName>
    </recommendedName>
</protein>
<dbReference type="VEuPathDB" id="TriTrypDB:TcCL_NonESM02227"/>
<dbReference type="PANTHER" id="PTHR12598:SF0">
    <property type="entry name" value="COPPER HOMEOSTASIS PROTEIN CUTC HOMOLOG"/>
    <property type="match status" value="1"/>
</dbReference>
<dbReference type="EMBL" id="PRFA01000028">
    <property type="protein sequence ID" value="PWU93963.1"/>
    <property type="molecule type" value="Genomic_DNA"/>
</dbReference>
<dbReference type="HAMAP" id="MF_00795">
    <property type="entry name" value="CutC"/>
    <property type="match status" value="1"/>
</dbReference>
<evidence type="ECO:0000313" key="4">
    <source>
        <dbReference type="Proteomes" id="UP000246121"/>
    </source>
</evidence>
<dbReference type="VEuPathDB" id="TriTrypDB:ECC02_003406"/>
<dbReference type="VEuPathDB" id="TriTrypDB:TcBrA4_0008390"/>
<dbReference type="VEuPathDB" id="TriTrypDB:TcCLB.509875.200"/>
<evidence type="ECO:0000256" key="2">
    <source>
        <dbReference type="ARBA" id="ARBA00019014"/>
    </source>
</evidence>
<dbReference type="VEuPathDB" id="TriTrypDB:TcYC6_0080960"/>
<dbReference type="Proteomes" id="UP000246121">
    <property type="component" value="Unassembled WGS sequence"/>
</dbReference>
<reference evidence="3 4" key="1">
    <citation type="journal article" date="2018" name="Microb. Genom.">
        <title>Expanding an expanded genome: long-read sequencing of Trypanosoma cruzi.</title>
        <authorList>
            <person name="Berna L."/>
            <person name="Rodriguez M."/>
            <person name="Chiribao M.L."/>
            <person name="Parodi-Talice A."/>
            <person name="Pita S."/>
            <person name="Rijo G."/>
            <person name="Alvarez-Valin F."/>
            <person name="Robello C."/>
        </authorList>
    </citation>
    <scope>NUCLEOTIDE SEQUENCE [LARGE SCALE GENOMIC DNA]</scope>
    <source>
        <strain evidence="3 4">Dm28c</strain>
    </source>
</reference>
<accession>A0A2V2VHY4</accession>
<dbReference type="AlphaFoldDB" id="A0A2V2VHY4"/>